<evidence type="ECO:0000313" key="2">
    <source>
        <dbReference type="Proteomes" id="UP001202961"/>
    </source>
</evidence>
<evidence type="ECO:0000313" key="1">
    <source>
        <dbReference type="EMBL" id="MCM2370128.1"/>
    </source>
</evidence>
<protein>
    <submittedName>
        <fullName evidence="1">Uncharacterized protein</fullName>
    </submittedName>
</protein>
<proteinExistence type="predicted"/>
<comment type="caution">
    <text evidence="1">The sequence shown here is derived from an EMBL/GenBank/DDBJ whole genome shotgun (WGS) entry which is preliminary data.</text>
</comment>
<keyword evidence="2" id="KW-1185">Reference proteome</keyword>
<reference evidence="1 2" key="1">
    <citation type="journal article" date="2022" name="Syst. Appl. Microbiol.">
        <title>Rhodopirellula aestuarii sp. nov., a novel member of the genus Rhodopirellula isolated from brackish sediments collected in the Tagus River estuary, Portugal.</title>
        <authorList>
            <person name="Vitorino I.R."/>
            <person name="Klimek D."/>
            <person name="Calusinska M."/>
            <person name="Lobo-da-Cunha A."/>
            <person name="Vasconcelos V."/>
            <person name="Lage O.M."/>
        </authorList>
    </citation>
    <scope>NUCLEOTIDE SEQUENCE [LARGE SCALE GENOMIC DNA]</scope>
    <source>
        <strain evidence="1 2">ICT_H3.1</strain>
    </source>
</reference>
<name>A0ABT0TZT5_9BACT</name>
<dbReference type="RefSeq" id="WP_250927800.1">
    <property type="nucleotide sequence ID" value="NZ_JAMQBK010000017.1"/>
</dbReference>
<dbReference type="Proteomes" id="UP001202961">
    <property type="component" value="Unassembled WGS sequence"/>
</dbReference>
<dbReference type="EMBL" id="JAMQBK010000017">
    <property type="protein sequence ID" value="MCM2370128.1"/>
    <property type="molecule type" value="Genomic_DNA"/>
</dbReference>
<organism evidence="1 2">
    <name type="scientific">Aporhodopirellula aestuarii</name>
    <dbReference type="NCBI Taxonomy" id="2950107"/>
    <lineage>
        <taxon>Bacteria</taxon>
        <taxon>Pseudomonadati</taxon>
        <taxon>Planctomycetota</taxon>
        <taxon>Planctomycetia</taxon>
        <taxon>Pirellulales</taxon>
        <taxon>Pirellulaceae</taxon>
        <taxon>Aporhodopirellula</taxon>
    </lineage>
</organism>
<sequence length="71" mass="7434">MTVSLSPLASVHASTAPSLHAELKPGDLDSAIGILNLWGEQPNLRTRCENTELNQLGGPMLGAMPQQGARA</sequence>
<gene>
    <name evidence="1" type="ORF">NB063_05755</name>
</gene>
<accession>A0ABT0TZT5</accession>